<dbReference type="GO" id="GO:0008889">
    <property type="term" value="F:glycerophosphodiester phosphodiesterase activity"/>
    <property type="evidence" value="ECO:0007669"/>
    <property type="project" value="UniProtKB-EC"/>
</dbReference>
<dbReference type="Proteomes" id="UP000639606">
    <property type="component" value="Unassembled WGS sequence"/>
</dbReference>
<evidence type="ECO:0000256" key="2">
    <source>
        <dbReference type="ARBA" id="ARBA00012247"/>
    </source>
</evidence>
<evidence type="ECO:0000313" key="10">
    <source>
        <dbReference type="Proteomes" id="UP000639606"/>
    </source>
</evidence>
<evidence type="ECO:0000256" key="1">
    <source>
        <dbReference type="ARBA" id="ARBA00007277"/>
    </source>
</evidence>
<feature type="chain" id="PRO_5039064951" description="glycerophosphodiester phosphodiesterase" evidence="7">
    <location>
        <begin position="28"/>
        <end position="369"/>
    </location>
</feature>
<keyword evidence="5" id="KW-0378">Hydrolase</keyword>
<protein>
    <recommendedName>
        <fullName evidence="2">glycerophosphodiester phosphodiesterase</fullName>
        <ecNumber evidence="2">3.1.4.46</ecNumber>
    </recommendedName>
</protein>
<dbReference type="EC" id="3.1.4.46" evidence="2"/>
<name>A0A918ATC6_9PSEU</name>
<reference evidence="9" key="1">
    <citation type="journal article" date="2014" name="Int. J. Syst. Evol. Microbiol.">
        <title>Complete genome sequence of Corynebacterium casei LMG S-19264T (=DSM 44701T), isolated from a smear-ripened cheese.</title>
        <authorList>
            <consortium name="US DOE Joint Genome Institute (JGI-PGF)"/>
            <person name="Walter F."/>
            <person name="Albersmeier A."/>
            <person name="Kalinowski J."/>
            <person name="Ruckert C."/>
        </authorList>
    </citation>
    <scope>NUCLEOTIDE SEQUENCE</scope>
    <source>
        <strain evidence="9">JCM 3313</strain>
    </source>
</reference>
<keyword evidence="4" id="KW-0319">Glycerol metabolism</keyword>
<dbReference type="GO" id="GO:0042597">
    <property type="term" value="C:periplasmic space"/>
    <property type="evidence" value="ECO:0007669"/>
    <property type="project" value="TreeGrafter"/>
</dbReference>
<accession>A0A918ATC6</accession>
<dbReference type="GO" id="GO:0006071">
    <property type="term" value="P:glycerol metabolic process"/>
    <property type="evidence" value="ECO:0007669"/>
    <property type="project" value="UniProtKB-KW"/>
</dbReference>
<reference evidence="9" key="2">
    <citation type="submission" date="2020-09" db="EMBL/GenBank/DDBJ databases">
        <authorList>
            <person name="Sun Q."/>
            <person name="Ohkuma M."/>
        </authorList>
    </citation>
    <scope>NUCLEOTIDE SEQUENCE</scope>
    <source>
        <strain evidence="9">JCM 3313</strain>
    </source>
</reference>
<evidence type="ECO:0000256" key="6">
    <source>
        <dbReference type="ARBA" id="ARBA00047512"/>
    </source>
</evidence>
<evidence type="ECO:0000256" key="7">
    <source>
        <dbReference type="SAM" id="SignalP"/>
    </source>
</evidence>
<gene>
    <name evidence="9" type="primary">glpQ</name>
    <name evidence="9" type="ORF">GCM10010185_63020</name>
</gene>
<dbReference type="RefSeq" id="WP_189226972.1">
    <property type="nucleotide sequence ID" value="NZ_BMRG01000020.1"/>
</dbReference>
<evidence type="ECO:0000256" key="4">
    <source>
        <dbReference type="ARBA" id="ARBA00022798"/>
    </source>
</evidence>
<comment type="catalytic activity">
    <reaction evidence="6">
        <text>a sn-glycero-3-phosphodiester + H2O = an alcohol + sn-glycerol 3-phosphate + H(+)</text>
        <dbReference type="Rhea" id="RHEA:12969"/>
        <dbReference type="ChEBI" id="CHEBI:15377"/>
        <dbReference type="ChEBI" id="CHEBI:15378"/>
        <dbReference type="ChEBI" id="CHEBI:30879"/>
        <dbReference type="ChEBI" id="CHEBI:57597"/>
        <dbReference type="ChEBI" id="CHEBI:83408"/>
        <dbReference type="EC" id="3.1.4.46"/>
    </reaction>
</comment>
<evidence type="ECO:0000256" key="3">
    <source>
        <dbReference type="ARBA" id="ARBA00022729"/>
    </source>
</evidence>
<organism evidence="9 10">
    <name type="scientific">Saccharothrix coeruleofusca</name>
    <dbReference type="NCBI Taxonomy" id="33919"/>
    <lineage>
        <taxon>Bacteria</taxon>
        <taxon>Bacillati</taxon>
        <taxon>Actinomycetota</taxon>
        <taxon>Actinomycetes</taxon>
        <taxon>Pseudonocardiales</taxon>
        <taxon>Pseudonocardiaceae</taxon>
        <taxon>Saccharothrix</taxon>
    </lineage>
</organism>
<comment type="caution">
    <text evidence="9">The sequence shown here is derived from an EMBL/GenBank/DDBJ whole genome shotgun (WGS) entry which is preliminary data.</text>
</comment>
<dbReference type="Gene3D" id="3.20.20.190">
    <property type="entry name" value="Phosphatidylinositol (PI) phosphodiesterase"/>
    <property type="match status" value="1"/>
</dbReference>
<dbReference type="EMBL" id="BMRG01000020">
    <property type="protein sequence ID" value="GGP80544.1"/>
    <property type="molecule type" value="Genomic_DNA"/>
</dbReference>
<evidence type="ECO:0000259" key="8">
    <source>
        <dbReference type="PROSITE" id="PS51704"/>
    </source>
</evidence>
<dbReference type="InterPro" id="IPR030395">
    <property type="entry name" value="GP_PDE_dom"/>
</dbReference>
<dbReference type="PROSITE" id="PS51704">
    <property type="entry name" value="GP_PDE"/>
    <property type="match status" value="1"/>
</dbReference>
<dbReference type="AlphaFoldDB" id="A0A918ATC6"/>
<dbReference type="PANTHER" id="PTHR43620:SF7">
    <property type="entry name" value="GLYCEROPHOSPHODIESTER PHOSPHODIESTERASE GDPD5-RELATED"/>
    <property type="match status" value="1"/>
</dbReference>
<dbReference type="GO" id="GO:0006629">
    <property type="term" value="P:lipid metabolic process"/>
    <property type="evidence" value="ECO:0007669"/>
    <property type="project" value="InterPro"/>
</dbReference>
<comment type="similarity">
    <text evidence="1">Belongs to the glycerophosphoryl diester phosphodiesterase family.</text>
</comment>
<sequence>MVRTRIVGAALAALAVAGAVLLPSASAAGDAGAKAHKPKGPLVIGHRGASGYRPEHTLAAYELAARMGADYIEPDLVPTKDGALVARHENEIGGTTDVAARPEFASRRTTKVVDGAPITGWFTEDFTLAELKTLRAKERIPEIRPRNSLYDGRYEVPTLQEVIDLSRRLSRELGRDIGVYPETKHPTYFQDIGLALEPKLVEVLNRNGLNRRDANVFVQSFEVANLKSLKDRLRVPLVQLVDASGAPYDFVKAGDKRTYRDLVTPAGLKEIAGYAAGVGLAKNVIIPRDEAGRLRQPTSVVRDAHARGLVVHAWTFRNENTFLPADFRSSTDPAAYGRAFAEYEVFFATGLDGVFADNPDTAVEARSAR</sequence>
<dbReference type="CDD" id="cd08602">
    <property type="entry name" value="GDPD_ScGlpQ1_like"/>
    <property type="match status" value="1"/>
</dbReference>
<evidence type="ECO:0000313" key="9">
    <source>
        <dbReference type="EMBL" id="GGP80544.1"/>
    </source>
</evidence>
<keyword evidence="3 7" id="KW-0732">Signal</keyword>
<dbReference type="PANTHER" id="PTHR43620">
    <property type="entry name" value="GLYCEROPHOSPHORYL DIESTER PHOSPHODIESTERASE"/>
    <property type="match status" value="1"/>
</dbReference>
<dbReference type="Pfam" id="PF03009">
    <property type="entry name" value="GDPD"/>
    <property type="match status" value="1"/>
</dbReference>
<feature type="signal peptide" evidence="7">
    <location>
        <begin position="1"/>
        <end position="27"/>
    </location>
</feature>
<keyword evidence="10" id="KW-1185">Reference proteome</keyword>
<dbReference type="SUPFAM" id="SSF51695">
    <property type="entry name" value="PLC-like phosphodiesterases"/>
    <property type="match status" value="1"/>
</dbReference>
<proteinExistence type="inferred from homology"/>
<evidence type="ECO:0000256" key="5">
    <source>
        <dbReference type="ARBA" id="ARBA00022801"/>
    </source>
</evidence>
<feature type="domain" description="GP-PDE" evidence="8">
    <location>
        <begin position="41"/>
        <end position="366"/>
    </location>
</feature>
<dbReference type="InterPro" id="IPR017946">
    <property type="entry name" value="PLC-like_Pdiesterase_TIM-brl"/>
</dbReference>